<dbReference type="InParanoid" id="V5FFW2"/>
<feature type="domain" description="Zn(2)-C6 fungal-type" evidence="8">
    <location>
        <begin position="30"/>
        <end position="60"/>
    </location>
</feature>
<dbReference type="PANTHER" id="PTHR47338:SF20">
    <property type="entry name" value="ZN(II)2CYS6 TRANSCRIPTION FACTOR (EUROFUNG)"/>
    <property type="match status" value="1"/>
</dbReference>
<dbReference type="eggNOG" id="ENOG502RXKS">
    <property type="taxonomic scope" value="Eukaryota"/>
</dbReference>
<sequence length="659" mass="74248">MSASPQDRTGADDDDVHLPPNKRARILSKACENCRVRKSRCDSSRPHCDPCQKKGITCVYKEKGQPGIRPGYGKAMEGRLSTLETNMTKMSESMQEILALVKDSAITANVSVGPGDTGMSSYRPTNESQSIMNAPLWPTNPCQDMSGLSQDPITEPMNPPLGKMRSDTLEGVLPPRAIMEELVQLFFEMIHPWCPLFHRPTFMAQMTLPERQILLHAIVVVTFRFWDKELSQAETRESYVKTSRDFLLLKTVGTCTLVSTQALALAALDALGEGTGPKTWNILSMLVCNARHLSLARRNDSTYASTNTQLVRNEDFDDEMDITNIEAEERTRLFWVIYSLDRLSSISHGQSGGIDTKSIRVAYPVGNEHWGQVSTPEWFQPVPPVSPTHRGCSNRLWHYQIDLLALVDRSNQLLIQPMSFSIPAHCQEWQNSFRRIDTMLTNWLQNLPQEDREEPGFFSPMWITLHTTFHLIRIRLYTVAAFPSTTSPYLRPSVAARGRCRQVISEITSLVKNLKTSDLDRLGPMFAFVVWVASRSLIILWTTGYEAAKELLPPDLEILLNILRQLSMRWPCAQKYTEIIQLVLERKDSSGGATILDIFNDTRRTSYGLQNRLKPASAPSLTDFSPHSFDFLDVPGLDMDLTAPWDGPNLSTALGGDWL</sequence>
<evidence type="ECO:0000313" key="10">
    <source>
        <dbReference type="Proteomes" id="UP000018001"/>
    </source>
</evidence>
<dbReference type="SMART" id="SM00066">
    <property type="entry name" value="GAL4"/>
    <property type="match status" value="1"/>
</dbReference>
<dbReference type="SUPFAM" id="SSF57701">
    <property type="entry name" value="Zn2/Cys6 DNA-binding domain"/>
    <property type="match status" value="1"/>
</dbReference>
<dbReference type="PANTHER" id="PTHR47338">
    <property type="entry name" value="ZN(II)2CYS6 TRANSCRIPTION FACTOR (EUROFUNG)-RELATED"/>
    <property type="match status" value="1"/>
</dbReference>
<dbReference type="GO" id="GO:0008270">
    <property type="term" value="F:zinc ion binding"/>
    <property type="evidence" value="ECO:0007669"/>
    <property type="project" value="InterPro"/>
</dbReference>
<dbReference type="CDD" id="cd12148">
    <property type="entry name" value="fungal_TF_MHR"/>
    <property type="match status" value="1"/>
</dbReference>
<accession>V5FFW2</accession>
<reference evidence="10" key="1">
    <citation type="journal article" date="2014" name="Genome Announc.">
        <title>Draft genome sequence of the formaldehyde-resistant fungus Byssochlamys spectabilis No. 5 (anamorph Paecilomyces variotii No. 5) (NBRC109023).</title>
        <authorList>
            <person name="Oka T."/>
            <person name="Ekino K."/>
            <person name="Fukuda K."/>
            <person name="Nomura Y."/>
        </authorList>
    </citation>
    <scope>NUCLEOTIDE SEQUENCE [LARGE SCALE GENOMIC DNA]</scope>
    <source>
        <strain evidence="10">No. 5 / NBRC 109023</strain>
    </source>
</reference>
<comment type="caution">
    <text evidence="9">The sequence shown here is derived from an EMBL/GenBank/DDBJ whole genome shotgun (WGS) entry which is preliminary data.</text>
</comment>
<evidence type="ECO:0000256" key="2">
    <source>
        <dbReference type="ARBA" id="ARBA00022723"/>
    </source>
</evidence>
<name>V5FFW2_BYSSN</name>
<keyword evidence="2" id="KW-0479">Metal-binding</keyword>
<keyword evidence="6" id="KW-0539">Nucleus</keyword>
<evidence type="ECO:0000259" key="8">
    <source>
        <dbReference type="PROSITE" id="PS50048"/>
    </source>
</evidence>
<dbReference type="SMART" id="SM00906">
    <property type="entry name" value="Fungal_trans"/>
    <property type="match status" value="1"/>
</dbReference>
<dbReference type="EMBL" id="BAUL01000167">
    <property type="protein sequence ID" value="GAD96499.1"/>
    <property type="molecule type" value="Genomic_DNA"/>
</dbReference>
<dbReference type="Pfam" id="PF04082">
    <property type="entry name" value="Fungal_trans"/>
    <property type="match status" value="1"/>
</dbReference>
<dbReference type="CDD" id="cd00067">
    <property type="entry name" value="GAL4"/>
    <property type="match status" value="1"/>
</dbReference>
<dbReference type="PROSITE" id="PS50048">
    <property type="entry name" value="ZN2_CY6_FUNGAL_2"/>
    <property type="match status" value="1"/>
</dbReference>
<dbReference type="GO" id="GO:0005634">
    <property type="term" value="C:nucleus"/>
    <property type="evidence" value="ECO:0007669"/>
    <property type="project" value="UniProtKB-SubCell"/>
</dbReference>
<dbReference type="InterPro" id="IPR001138">
    <property type="entry name" value="Zn2Cys6_DnaBD"/>
</dbReference>
<dbReference type="HOGENOM" id="CLU_011915_2_0_1"/>
<dbReference type="InterPro" id="IPR007219">
    <property type="entry name" value="XnlR_reg_dom"/>
</dbReference>
<dbReference type="Gene3D" id="4.10.240.10">
    <property type="entry name" value="Zn(2)-C6 fungal-type DNA-binding domain"/>
    <property type="match status" value="1"/>
</dbReference>
<dbReference type="InterPro" id="IPR050815">
    <property type="entry name" value="TF_fung"/>
</dbReference>
<dbReference type="GO" id="GO:0006351">
    <property type="term" value="P:DNA-templated transcription"/>
    <property type="evidence" value="ECO:0007669"/>
    <property type="project" value="InterPro"/>
</dbReference>
<dbReference type="GO" id="GO:0000981">
    <property type="term" value="F:DNA-binding transcription factor activity, RNA polymerase II-specific"/>
    <property type="evidence" value="ECO:0007669"/>
    <property type="project" value="InterPro"/>
</dbReference>
<dbReference type="InterPro" id="IPR036864">
    <property type="entry name" value="Zn2-C6_fun-type_DNA-bd_sf"/>
</dbReference>
<comment type="subcellular location">
    <subcellularLocation>
        <location evidence="1">Nucleus</location>
    </subcellularLocation>
</comment>
<dbReference type="PROSITE" id="PS00463">
    <property type="entry name" value="ZN2_CY6_FUNGAL_1"/>
    <property type="match status" value="1"/>
</dbReference>
<evidence type="ECO:0000256" key="5">
    <source>
        <dbReference type="ARBA" id="ARBA00023163"/>
    </source>
</evidence>
<evidence type="ECO:0000313" key="9">
    <source>
        <dbReference type="EMBL" id="GAD96499.1"/>
    </source>
</evidence>
<feature type="region of interest" description="Disordered" evidence="7">
    <location>
        <begin position="1"/>
        <end position="21"/>
    </location>
</feature>
<protein>
    <recommendedName>
        <fullName evidence="8">Zn(2)-C6 fungal-type domain-containing protein</fullName>
    </recommendedName>
</protein>
<evidence type="ECO:0000256" key="7">
    <source>
        <dbReference type="SAM" id="MobiDB-lite"/>
    </source>
</evidence>
<keyword evidence="4" id="KW-0238">DNA-binding</keyword>
<evidence type="ECO:0000256" key="3">
    <source>
        <dbReference type="ARBA" id="ARBA00023015"/>
    </source>
</evidence>
<keyword evidence="5" id="KW-0804">Transcription</keyword>
<gene>
    <name evidence="9" type="ORF">PVAR5_5155</name>
</gene>
<evidence type="ECO:0000256" key="1">
    <source>
        <dbReference type="ARBA" id="ARBA00004123"/>
    </source>
</evidence>
<dbReference type="Pfam" id="PF00172">
    <property type="entry name" value="Zn_clus"/>
    <property type="match status" value="1"/>
</dbReference>
<dbReference type="OrthoDB" id="4456959at2759"/>
<dbReference type="GO" id="GO:0003677">
    <property type="term" value="F:DNA binding"/>
    <property type="evidence" value="ECO:0007669"/>
    <property type="project" value="UniProtKB-KW"/>
</dbReference>
<dbReference type="Proteomes" id="UP000018001">
    <property type="component" value="Unassembled WGS sequence"/>
</dbReference>
<dbReference type="AlphaFoldDB" id="V5FFW2"/>
<evidence type="ECO:0000256" key="4">
    <source>
        <dbReference type="ARBA" id="ARBA00023125"/>
    </source>
</evidence>
<organism evidence="9 10">
    <name type="scientific">Byssochlamys spectabilis (strain No. 5 / NBRC 109023)</name>
    <name type="common">Paecilomyces variotii</name>
    <dbReference type="NCBI Taxonomy" id="1356009"/>
    <lineage>
        <taxon>Eukaryota</taxon>
        <taxon>Fungi</taxon>
        <taxon>Dikarya</taxon>
        <taxon>Ascomycota</taxon>
        <taxon>Pezizomycotina</taxon>
        <taxon>Eurotiomycetes</taxon>
        <taxon>Eurotiomycetidae</taxon>
        <taxon>Eurotiales</taxon>
        <taxon>Thermoascaceae</taxon>
        <taxon>Paecilomyces</taxon>
    </lineage>
</organism>
<proteinExistence type="predicted"/>
<keyword evidence="10" id="KW-1185">Reference proteome</keyword>
<evidence type="ECO:0000256" key="6">
    <source>
        <dbReference type="ARBA" id="ARBA00023242"/>
    </source>
</evidence>
<keyword evidence="3" id="KW-0805">Transcription regulation</keyword>